<evidence type="ECO:0000259" key="2">
    <source>
        <dbReference type="PROSITE" id="PS50076"/>
    </source>
</evidence>
<feature type="compositionally biased region" description="Basic residues" evidence="1">
    <location>
        <begin position="17"/>
        <end position="32"/>
    </location>
</feature>
<dbReference type="CDD" id="cd06257">
    <property type="entry name" value="DnaJ"/>
    <property type="match status" value="1"/>
</dbReference>
<feature type="domain" description="J" evidence="2">
    <location>
        <begin position="336"/>
        <end position="400"/>
    </location>
</feature>
<organism evidence="3">
    <name type="scientific">Dunaliella tertiolecta</name>
    <name type="common">Green alga</name>
    <dbReference type="NCBI Taxonomy" id="3047"/>
    <lineage>
        <taxon>Eukaryota</taxon>
        <taxon>Viridiplantae</taxon>
        <taxon>Chlorophyta</taxon>
        <taxon>core chlorophytes</taxon>
        <taxon>Chlorophyceae</taxon>
        <taxon>CS clade</taxon>
        <taxon>Chlamydomonadales</taxon>
        <taxon>Dunaliellaceae</taxon>
        <taxon>Dunaliella</taxon>
    </lineage>
</organism>
<feature type="compositionally biased region" description="Pro residues" evidence="1">
    <location>
        <begin position="145"/>
        <end position="155"/>
    </location>
</feature>
<feature type="compositionally biased region" description="Low complexity" evidence="1">
    <location>
        <begin position="235"/>
        <end position="255"/>
    </location>
</feature>
<accession>A0A7S3R7C5</accession>
<dbReference type="InterPro" id="IPR036869">
    <property type="entry name" value="J_dom_sf"/>
</dbReference>
<dbReference type="AlphaFoldDB" id="A0A7S3R7C5"/>
<feature type="region of interest" description="Disordered" evidence="1">
    <location>
        <begin position="136"/>
        <end position="286"/>
    </location>
</feature>
<feature type="region of interest" description="Disordered" evidence="1">
    <location>
        <begin position="467"/>
        <end position="486"/>
    </location>
</feature>
<feature type="compositionally biased region" description="Gly residues" evidence="1">
    <location>
        <begin position="516"/>
        <end position="525"/>
    </location>
</feature>
<name>A0A7S3R7C5_DUNTE</name>
<dbReference type="PROSITE" id="PS50076">
    <property type="entry name" value="DNAJ_2"/>
    <property type="match status" value="1"/>
</dbReference>
<proteinExistence type="predicted"/>
<feature type="compositionally biased region" description="Basic and acidic residues" evidence="1">
    <location>
        <begin position="550"/>
        <end position="559"/>
    </location>
</feature>
<dbReference type="SUPFAM" id="SSF46565">
    <property type="entry name" value="Chaperone J-domain"/>
    <property type="match status" value="1"/>
</dbReference>
<feature type="compositionally biased region" description="Acidic residues" evidence="1">
    <location>
        <begin position="261"/>
        <end position="274"/>
    </location>
</feature>
<dbReference type="PANTHER" id="PTHR47422">
    <property type="entry name" value="DNAJ HEAT SHOCK N-TERMINAL DOMAIN-CONTAINING PROTEIN"/>
    <property type="match status" value="1"/>
</dbReference>
<dbReference type="EMBL" id="HBIP01032898">
    <property type="protein sequence ID" value="CAE0504989.1"/>
    <property type="molecule type" value="Transcribed_RNA"/>
</dbReference>
<feature type="region of interest" description="Disordered" evidence="1">
    <location>
        <begin position="1"/>
        <end position="56"/>
    </location>
</feature>
<dbReference type="InterPro" id="IPR001623">
    <property type="entry name" value="DnaJ_domain"/>
</dbReference>
<dbReference type="SMART" id="SM00271">
    <property type="entry name" value="DnaJ"/>
    <property type="match status" value="1"/>
</dbReference>
<dbReference type="InterPro" id="IPR022226">
    <property type="entry name" value="DUF3752"/>
</dbReference>
<feature type="compositionally biased region" description="Basic and acidic residues" evidence="1">
    <location>
        <begin position="214"/>
        <end position="228"/>
    </location>
</feature>
<evidence type="ECO:0000256" key="1">
    <source>
        <dbReference type="SAM" id="MobiDB-lite"/>
    </source>
</evidence>
<dbReference type="Pfam" id="PF12572">
    <property type="entry name" value="DUF3752"/>
    <property type="match status" value="1"/>
</dbReference>
<feature type="compositionally biased region" description="Basic and acidic residues" evidence="1">
    <location>
        <begin position="594"/>
        <end position="613"/>
    </location>
</feature>
<feature type="region of interest" description="Disordered" evidence="1">
    <location>
        <begin position="550"/>
        <end position="636"/>
    </location>
</feature>
<feature type="compositionally biased region" description="Basic and acidic residues" evidence="1">
    <location>
        <begin position="1"/>
        <end position="16"/>
    </location>
</feature>
<dbReference type="PRINTS" id="PR00625">
    <property type="entry name" value="JDOMAIN"/>
</dbReference>
<dbReference type="Gene3D" id="1.10.287.110">
    <property type="entry name" value="DnaJ domain"/>
    <property type="match status" value="1"/>
</dbReference>
<evidence type="ECO:0000313" key="3">
    <source>
        <dbReference type="EMBL" id="CAE0504989.1"/>
    </source>
</evidence>
<protein>
    <recommendedName>
        <fullName evidence="2">J domain-containing protein</fullName>
    </recommendedName>
</protein>
<gene>
    <name evidence="3" type="ORF">DTER00134_LOCUS20062</name>
</gene>
<feature type="compositionally biased region" description="Polar residues" evidence="1">
    <location>
        <begin position="467"/>
        <end position="477"/>
    </location>
</feature>
<feature type="compositionally biased region" description="Low complexity" evidence="1">
    <location>
        <begin position="620"/>
        <end position="636"/>
    </location>
</feature>
<dbReference type="PANTHER" id="PTHR47422:SF1">
    <property type="entry name" value="DNAJ HEAT SHOCK N-TERMINAL DOMAIN-CONTAINING PROTEIN"/>
    <property type="match status" value="1"/>
</dbReference>
<sequence length="636" mass="67904">MGKHGSKDSKRKDKDKKAKKQKKDRKEKKDKKSHQETSSSSSSDEEVLSPQDQLKKEQAAVTALRDILWLHKDARKDLRELLWNVDQGKAANTAGVPDPLLKARLQQLLKLLGLRRAGAKGVFGLPQGAQPTLSVVGFVFEEQPRPPAPPKPPPISRTQASPAAPPSLPCAARNSDSTNKTSMGGPAGSAQQGKSDEGEDTRDQGEGGSVGQRAQEETEGRDSREAGCGKRVVGPAMPSAAMLAAAAEAAQHAPAQGSEEQGIEGGEDEEDDDGFLVGPLPPDLLEETDAMPEDARAAEVMRIMRVLRDAQAAHDSSSALRNPLTAPPPGSVAQADAYSVLGVAPDVSASEVKRRYMQLSLQIHPDKCLHKDAHAAFQAVSGAAKLLQDAGRRTALDAAREDRELRAMAEAEAAAQERARQWRVVKGEEPAAGSGARPSLGPIVREAWMTELPEERSFNPAEKMMSQVSQTSFSQTGIKKRGDTSMWTDTPATIAARNAQGGNALQQGAAGPLMITGGGPGGSAGGMSREDAQIMDAFNSQARKRSLLDAHQEEQAAGHKDKKKKEDKKKHGDGPPVAATKSDKPSWVGKHPWKPFDRETDLEIRGGKPKDPQKLMQVQGSLSSKFSSGGSSRTFL</sequence>
<dbReference type="Pfam" id="PF00226">
    <property type="entry name" value="DnaJ"/>
    <property type="match status" value="1"/>
</dbReference>
<reference evidence="3" key="1">
    <citation type="submission" date="2021-01" db="EMBL/GenBank/DDBJ databases">
        <authorList>
            <person name="Corre E."/>
            <person name="Pelletier E."/>
            <person name="Niang G."/>
            <person name="Scheremetjew M."/>
            <person name="Finn R."/>
            <person name="Kale V."/>
            <person name="Holt S."/>
            <person name="Cochrane G."/>
            <person name="Meng A."/>
            <person name="Brown T."/>
            <person name="Cohen L."/>
        </authorList>
    </citation>
    <scope>NUCLEOTIDE SEQUENCE</scope>
    <source>
        <strain evidence="3">CCMP1320</strain>
    </source>
</reference>
<feature type="region of interest" description="Disordered" evidence="1">
    <location>
        <begin position="508"/>
        <end position="528"/>
    </location>
</feature>